<gene>
    <name evidence="1" type="ORF">Pfra01_001040200</name>
</gene>
<dbReference type="AlphaFoldDB" id="A0A9W6XEV8"/>
<reference evidence="1" key="1">
    <citation type="submission" date="2023-04" db="EMBL/GenBank/DDBJ databases">
        <title>Phytophthora fragariaefolia NBRC 109709.</title>
        <authorList>
            <person name="Ichikawa N."/>
            <person name="Sato H."/>
            <person name="Tonouchi N."/>
        </authorList>
    </citation>
    <scope>NUCLEOTIDE SEQUENCE</scope>
    <source>
        <strain evidence="1">NBRC 109709</strain>
    </source>
</reference>
<dbReference type="EMBL" id="BSXT01000996">
    <property type="protein sequence ID" value="GMF37270.1"/>
    <property type="molecule type" value="Genomic_DNA"/>
</dbReference>
<dbReference type="OrthoDB" id="145424at2759"/>
<name>A0A9W6XEV8_9STRA</name>
<proteinExistence type="predicted"/>
<sequence>MSCGGRNDFRLGQRYKDKLLAAGILYDVIPYDAQTCIDAHLGIATLSALSAIPTLPTPKLATHHSTPGQQAAHYIADAVSVCNATF</sequence>
<evidence type="ECO:0000313" key="1">
    <source>
        <dbReference type="EMBL" id="GMF37270.1"/>
    </source>
</evidence>
<comment type="caution">
    <text evidence="1">The sequence shown here is derived from an EMBL/GenBank/DDBJ whole genome shotgun (WGS) entry which is preliminary data.</text>
</comment>
<keyword evidence="2" id="KW-1185">Reference proteome</keyword>
<organism evidence="1 2">
    <name type="scientific">Phytophthora fragariaefolia</name>
    <dbReference type="NCBI Taxonomy" id="1490495"/>
    <lineage>
        <taxon>Eukaryota</taxon>
        <taxon>Sar</taxon>
        <taxon>Stramenopiles</taxon>
        <taxon>Oomycota</taxon>
        <taxon>Peronosporomycetes</taxon>
        <taxon>Peronosporales</taxon>
        <taxon>Peronosporaceae</taxon>
        <taxon>Phytophthora</taxon>
    </lineage>
</organism>
<protein>
    <submittedName>
        <fullName evidence="1">Unnamed protein product</fullName>
    </submittedName>
</protein>
<dbReference type="Proteomes" id="UP001165121">
    <property type="component" value="Unassembled WGS sequence"/>
</dbReference>
<evidence type="ECO:0000313" key="2">
    <source>
        <dbReference type="Proteomes" id="UP001165121"/>
    </source>
</evidence>
<accession>A0A9W6XEV8</accession>